<protein>
    <recommendedName>
        <fullName evidence="4">Integral membrane protein</fullName>
    </recommendedName>
</protein>
<dbReference type="Proteomes" id="UP000621510">
    <property type="component" value="Unassembled WGS sequence"/>
</dbReference>
<accession>A0ABS1PGB3</accession>
<keyword evidence="3" id="KW-1185">Reference proteome</keyword>
<reference evidence="2 3" key="1">
    <citation type="submission" date="2021-01" db="EMBL/GenBank/DDBJ databases">
        <title>WGS of actinomycetes isolated from Thailand.</title>
        <authorList>
            <person name="Thawai C."/>
        </authorList>
    </citation>
    <scope>NUCLEOTIDE SEQUENCE [LARGE SCALE GENOMIC DNA]</scope>
    <source>
        <strain evidence="2 3">CA3R110</strain>
    </source>
</reference>
<dbReference type="RefSeq" id="WP_201847266.1">
    <property type="nucleotide sequence ID" value="NZ_JAERRG010000001.1"/>
</dbReference>
<keyword evidence="1" id="KW-0472">Membrane</keyword>
<name>A0ABS1PGB3_9ACTN</name>
<feature type="transmembrane region" description="Helical" evidence="1">
    <location>
        <begin position="115"/>
        <end position="133"/>
    </location>
</feature>
<evidence type="ECO:0000313" key="2">
    <source>
        <dbReference type="EMBL" id="MBL1111424.1"/>
    </source>
</evidence>
<evidence type="ECO:0000256" key="1">
    <source>
        <dbReference type="SAM" id="Phobius"/>
    </source>
</evidence>
<sequence length="303" mass="32392">MSNETVEVWYARARLTLATRSVPRETADTVLNEVGQHCAESGEHPREAFGSPAEFAATVATERVPDQIRAIYDRDGLTPADRLSGVFGSLGMSTVVVGLLLWISAGGTLTLTKAGLAGTAVTALALATAFVAAHGPRSGARRRAVGWWFASAATTILAAIAFTTLPRTGLGTLPTPIICLAGIVLMAIWFAVPGKPTGEGGLDITPETVHSSEDWLRNLPRLLEEQHGLPRARAAELTEEAARHVIDAERAPWDEFGPVGLYALRLAEQEPSRVRRLTRGDAPVSAGVFVSRFQRSRMPGPRT</sequence>
<gene>
    <name evidence="2" type="ORF">JK364_03220</name>
</gene>
<feature type="transmembrane region" description="Helical" evidence="1">
    <location>
        <begin position="171"/>
        <end position="192"/>
    </location>
</feature>
<keyword evidence="1" id="KW-0812">Transmembrane</keyword>
<organism evidence="2 3">
    <name type="scientific">Streptomyces endocoffeicus</name>
    <dbReference type="NCBI Taxonomy" id="2898945"/>
    <lineage>
        <taxon>Bacteria</taxon>
        <taxon>Bacillati</taxon>
        <taxon>Actinomycetota</taxon>
        <taxon>Actinomycetes</taxon>
        <taxon>Kitasatosporales</taxon>
        <taxon>Streptomycetaceae</taxon>
        <taxon>Streptomyces</taxon>
    </lineage>
</organism>
<dbReference type="EMBL" id="JAERRG010000001">
    <property type="protein sequence ID" value="MBL1111424.1"/>
    <property type="molecule type" value="Genomic_DNA"/>
</dbReference>
<evidence type="ECO:0008006" key="4">
    <source>
        <dbReference type="Google" id="ProtNLM"/>
    </source>
</evidence>
<feature type="transmembrane region" description="Helical" evidence="1">
    <location>
        <begin position="83"/>
        <end position="103"/>
    </location>
</feature>
<keyword evidence="1" id="KW-1133">Transmembrane helix</keyword>
<proteinExistence type="predicted"/>
<evidence type="ECO:0000313" key="3">
    <source>
        <dbReference type="Proteomes" id="UP000621510"/>
    </source>
</evidence>
<comment type="caution">
    <text evidence="2">The sequence shown here is derived from an EMBL/GenBank/DDBJ whole genome shotgun (WGS) entry which is preliminary data.</text>
</comment>
<feature type="transmembrane region" description="Helical" evidence="1">
    <location>
        <begin position="145"/>
        <end position="165"/>
    </location>
</feature>